<accession>A0A1H7IYU9</accession>
<organism evidence="1 2">
    <name type="scientific">Ectothiorhodospira marina</name>
    <dbReference type="NCBI Taxonomy" id="1396821"/>
    <lineage>
        <taxon>Bacteria</taxon>
        <taxon>Pseudomonadati</taxon>
        <taxon>Pseudomonadota</taxon>
        <taxon>Gammaproteobacteria</taxon>
        <taxon>Chromatiales</taxon>
        <taxon>Ectothiorhodospiraceae</taxon>
        <taxon>Ectothiorhodospira</taxon>
    </lineage>
</organism>
<dbReference type="InterPro" id="IPR010272">
    <property type="entry name" value="T6SS_TssF"/>
</dbReference>
<dbReference type="PANTHER" id="PTHR35370:SF1">
    <property type="entry name" value="TYPE VI SECRETION SYSTEM COMPONENT TSSF1"/>
    <property type="match status" value="1"/>
</dbReference>
<dbReference type="RefSeq" id="WP_090251719.1">
    <property type="nucleotide sequence ID" value="NZ_FOAA01000004.1"/>
</dbReference>
<dbReference type="PANTHER" id="PTHR35370">
    <property type="entry name" value="CYTOPLASMIC PROTEIN-RELATED-RELATED"/>
    <property type="match status" value="1"/>
</dbReference>
<proteinExistence type="predicted"/>
<dbReference type="Pfam" id="PF05947">
    <property type="entry name" value="T6SS_TssF"/>
    <property type="match status" value="1"/>
</dbReference>
<dbReference type="Proteomes" id="UP000199256">
    <property type="component" value="Unassembled WGS sequence"/>
</dbReference>
<name>A0A1H7IYU9_9GAMM</name>
<gene>
    <name evidence="1" type="ORF">SAMN05444515_10442</name>
</gene>
<reference evidence="2" key="1">
    <citation type="submission" date="2016-10" db="EMBL/GenBank/DDBJ databases">
        <authorList>
            <person name="Varghese N."/>
            <person name="Submissions S."/>
        </authorList>
    </citation>
    <scope>NUCLEOTIDE SEQUENCE [LARGE SCALE GENOMIC DNA]</scope>
    <source>
        <strain evidence="2">DSM 241</strain>
    </source>
</reference>
<dbReference type="STRING" id="1396821.SAMN05444515_10442"/>
<evidence type="ECO:0000313" key="2">
    <source>
        <dbReference type="Proteomes" id="UP000199256"/>
    </source>
</evidence>
<dbReference type="EMBL" id="FOAA01000004">
    <property type="protein sequence ID" value="SEK67578.1"/>
    <property type="molecule type" value="Genomic_DNA"/>
</dbReference>
<dbReference type="NCBIfam" id="TIGR03359">
    <property type="entry name" value="VI_chp_6"/>
    <property type="match status" value="1"/>
</dbReference>
<keyword evidence="2" id="KW-1185">Reference proteome</keyword>
<dbReference type="AlphaFoldDB" id="A0A1H7IYU9"/>
<dbReference type="OrthoDB" id="9763676at2"/>
<evidence type="ECO:0000313" key="1">
    <source>
        <dbReference type="EMBL" id="SEK67578.1"/>
    </source>
</evidence>
<sequence>MDILQYLHRPETFPQAQDEAWLRERLHLDHAARHFAKGFPEPARQLGLDTPENPEPVMETLLQGVAHVHADISRRLDDDLPEIAGALLEQLWPGAMSAYPSCTVLAFQHRLRGGTAQTVPAGALVETDPVGHESTRCRFRTVTELSLHSLELVDVEAQDTPAGTRLSLHLEVHDPRGAPTILPDHLDLYAADPRGGADLVHAIRHHTRELILSVEGQGERPVRGSRGVDDGLRPWQSPMVPWVDASHAGLHLLQDYLHFPEAFRFIRLYPGVRETLPRGVHRFTLHLQLDVHLPASIPLTGHSLRLHCIPAINLFEHTAEPIPREPGRSRYPVLADAQARQSIHTHRVQQIIGIDSTNAQRREYRSALAHDMDRVHPLYQALPRPGPDRTWQTWLELDPAQALSRETLSCRLLVHNGDLPHRHLSPGTPAHGVKDIPDTVKISHLIRPTPHYPPTDRTGWRWDLVSLACLRRQGLMSTTALQRVLQVIDRSGDPSNQRRLQGLGELRVTPCNRMVRGAVLHGQDARLQVDADHFPSEADRVLFASVLERFLNHYAGLNSFIRLHLEHRPAGRPTPGSVRVPNVVANTMAAVGDTP</sequence>
<protein>
    <submittedName>
        <fullName evidence="1">Type VI secretion system protein ImpG</fullName>
    </submittedName>
</protein>